<comment type="caution">
    <text evidence="1">The sequence shown here is derived from an EMBL/GenBank/DDBJ whole genome shotgun (WGS) entry which is preliminary data.</text>
</comment>
<gene>
    <name evidence="1" type="ORF">AK812_SmicGene23433</name>
</gene>
<evidence type="ECO:0000313" key="1">
    <source>
        <dbReference type="EMBL" id="OLP94509.1"/>
    </source>
</evidence>
<organism evidence="1 2">
    <name type="scientific">Symbiodinium microadriaticum</name>
    <name type="common">Dinoflagellate</name>
    <name type="synonym">Zooxanthella microadriatica</name>
    <dbReference type="NCBI Taxonomy" id="2951"/>
    <lineage>
        <taxon>Eukaryota</taxon>
        <taxon>Sar</taxon>
        <taxon>Alveolata</taxon>
        <taxon>Dinophyceae</taxon>
        <taxon>Suessiales</taxon>
        <taxon>Symbiodiniaceae</taxon>
        <taxon>Symbiodinium</taxon>
    </lineage>
</organism>
<dbReference type="AlphaFoldDB" id="A0A1Q9DH72"/>
<dbReference type="Proteomes" id="UP000186817">
    <property type="component" value="Unassembled WGS sequence"/>
</dbReference>
<name>A0A1Q9DH72_SYMMI</name>
<dbReference type="EMBL" id="LSRX01000538">
    <property type="protein sequence ID" value="OLP94509.1"/>
    <property type="molecule type" value="Genomic_DNA"/>
</dbReference>
<reference evidence="1 2" key="1">
    <citation type="submission" date="2016-02" db="EMBL/GenBank/DDBJ databases">
        <title>Genome analysis of coral dinoflagellate symbionts highlights evolutionary adaptations to a symbiotic lifestyle.</title>
        <authorList>
            <person name="Aranda M."/>
            <person name="Li Y."/>
            <person name="Liew Y.J."/>
            <person name="Baumgarten S."/>
            <person name="Simakov O."/>
            <person name="Wilson M."/>
            <person name="Piel J."/>
            <person name="Ashoor H."/>
            <person name="Bougouffa S."/>
            <person name="Bajic V.B."/>
            <person name="Ryu T."/>
            <person name="Ravasi T."/>
            <person name="Bayer T."/>
            <person name="Micklem G."/>
            <person name="Kim H."/>
            <person name="Bhak J."/>
            <person name="Lajeunesse T.C."/>
            <person name="Voolstra C.R."/>
        </authorList>
    </citation>
    <scope>NUCLEOTIDE SEQUENCE [LARGE SCALE GENOMIC DNA]</scope>
    <source>
        <strain evidence="1 2">CCMP2467</strain>
    </source>
</reference>
<keyword evidence="2" id="KW-1185">Reference proteome</keyword>
<accession>A0A1Q9DH72</accession>
<evidence type="ECO:0000313" key="2">
    <source>
        <dbReference type="Proteomes" id="UP000186817"/>
    </source>
</evidence>
<proteinExistence type="predicted"/>
<protein>
    <submittedName>
        <fullName evidence="1">Uncharacterized protein</fullName>
    </submittedName>
</protein>
<sequence length="284" mass="30805">MKAMNTQGGVAHQVSPLRGPVERRKDMKAMHATAATALHRSRAPVEPDFVLSLFPADAVATDVLGGQKQIVIGVILTWNGSILHPARDITAIQLAITQTGKPFRGAMTAVREQFGNKVEEVLKDLENQASSIQLGRPLQAVDGGEKGEDGKQKRWEGWWMEGAWMGGAEMEEVGWWVDGGLDGGGVGREGVSWDALSQLLVDVASSLIGTRSSSSLWMPYTQEDRAKLDFMQTQVAATYAQLSATLSVEERVEAAKLHKNAIHECQLIKAFCFAYSVSVNFAAP</sequence>